<dbReference type="InterPro" id="IPR046299">
    <property type="entry name" value="DUF6336"/>
</dbReference>
<dbReference type="RefSeq" id="WP_244792710.1">
    <property type="nucleotide sequence ID" value="NZ_BAAAVA010000048.1"/>
</dbReference>
<feature type="transmembrane region" description="Helical" evidence="1">
    <location>
        <begin position="77"/>
        <end position="101"/>
    </location>
</feature>
<evidence type="ECO:0000256" key="1">
    <source>
        <dbReference type="SAM" id="Phobius"/>
    </source>
</evidence>
<feature type="transmembrane region" description="Helical" evidence="1">
    <location>
        <begin position="122"/>
        <end position="150"/>
    </location>
</feature>
<name>A0ABN3X2F9_9ACTN</name>
<keyword evidence="1" id="KW-0472">Membrane</keyword>
<gene>
    <name evidence="2" type="ORF">GCM10010478_39810</name>
</gene>
<keyword evidence="1" id="KW-0812">Transmembrane</keyword>
<comment type="caution">
    <text evidence="2">The sequence shown here is derived from an EMBL/GenBank/DDBJ whole genome shotgun (WGS) entry which is preliminary data.</text>
</comment>
<dbReference type="Pfam" id="PF19862">
    <property type="entry name" value="DUF6336"/>
    <property type="match status" value="1"/>
</dbReference>
<keyword evidence="3" id="KW-1185">Reference proteome</keyword>
<dbReference type="EMBL" id="BAAAVA010000048">
    <property type="protein sequence ID" value="GAA2934570.1"/>
    <property type="molecule type" value="Genomic_DNA"/>
</dbReference>
<protein>
    <recommendedName>
        <fullName evidence="4">Integral membrane protein</fullName>
    </recommendedName>
</protein>
<keyword evidence="1" id="KW-1133">Transmembrane helix</keyword>
<reference evidence="2 3" key="1">
    <citation type="journal article" date="2019" name="Int. J. Syst. Evol. Microbiol.">
        <title>The Global Catalogue of Microorganisms (GCM) 10K type strain sequencing project: providing services to taxonomists for standard genome sequencing and annotation.</title>
        <authorList>
            <consortium name="The Broad Institute Genomics Platform"/>
            <consortium name="The Broad Institute Genome Sequencing Center for Infectious Disease"/>
            <person name="Wu L."/>
            <person name="Ma J."/>
        </authorList>
    </citation>
    <scope>NUCLEOTIDE SEQUENCE [LARGE SCALE GENOMIC DNA]</scope>
    <source>
        <strain evidence="2 3">JCM 9650</strain>
    </source>
</reference>
<feature type="transmembrane region" description="Helical" evidence="1">
    <location>
        <begin position="50"/>
        <end position="71"/>
    </location>
</feature>
<accession>A0ABN3X2F9</accession>
<proteinExistence type="predicted"/>
<organism evidence="2 3">
    <name type="scientific">Streptomyces erythrogriseus</name>
    <dbReference type="NCBI Taxonomy" id="284027"/>
    <lineage>
        <taxon>Bacteria</taxon>
        <taxon>Bacillati</taxon>
        <taxon>Actinomycetota</taxon>
        <taxon>Actinomycetes</taxon>
        <taxon>Kitasatosporales</taxon>
        <taxon>Streptomycetaceae</taxon>
        <taxon>Streptomyces</taxon>
        <taxon>Streptomyces griseoincarnatus group</taxon>
    </lineage>
</organism>
<evidence type="ECO:0008006" key="4">
    <source>
        <dbReference type="Google" id="ProtNLM"/>
    </source>
</evidence>
<dbReference type="Proteomes" id="UP001501423">
    <property type="component" value="Unassembled WGS sequence"/>
</dbReference>
<sequence>MPKLIGPLRIKAAWGMSRLLDSGARVLAMALDREGVRLPRLRSAHVARRGVVFGLLGVVPLVVVTLSISGHSDREQFLAVFSLLGFLGGLFLMVGVGFWWLSKEDIRRLRDWGTITTQAASVTVIGPVFVRSGLCLLVTGAAAFGLYHLVDAASYGSWLYG</sequence>
<evidence type="ECO:0000313" key="3">
    <source>
        <dbReference type="Proteomes" id="UP001501423"/>
    </source>
</evidence>
<evidence type="ECO:0000313" key="2">
    <source>
        <dbReference type="EMBL" id="GAA2934570.1"/>
    </source>
</evidence>